<protein>
    <submittedName>
        <fullName evidence="2">Uncharacterized protein</fullName>
    </submittedName>
</protein>
<name>A0A4C1SR57_EUMVA</name>
<evidence type="ECO:0000313" key="3">
    <source>
        <dbReference type="Proteomes" id="UP000299102"/>
    </source>
</evidence>
<feature type="compositionally biased region" description="Basic and acidic residues" evidence="1">
    <location>
        <begin position="8"/>
        <end position="44"/>
    </location>
</feature>
<dbReference type="Proteomes" id="UP000299102">
    <property type="component" value="Unassembled WGS sequence"/>
</dbReference>
<feature type="region of interest" description="Disordered" evidence="1">
    <location>
        <begin position="1"/>
        <end position="46"/>
    </location>
</feature>
<keyword evidence="3" id="KW-1185">Reference proteome</keyword>
<accession>A0A4C1SR57</accession>
<gene>
    <name evidence="2" type="ORF">EVAR_3972_1</name>
</gene>
<evidence type="ECO:0000256" key="1">
    <source>
        <dbReference type="SAM" id="MobiDB-lite"/>
    </source>
</evidence>
<evidence type="ECO:0000313" key="2">
    <source>
        <dbReference type="EMBL" id="GBP04639.1"/>
    </source>
</evidence>
<reference evidence="2 3" key="1">
    <citation type="journal article" date="2019" name="Commun. Biol.">
        <title>The bagworm genome reveals a unique fibroin gene that provides high tensile strength.</title>
        <authorList>
            <person name="Kono N."/>
            <person name="Nakamura H."/>
            <person name="Ohtoshi R."/>
            <person name="Tomita M."/>
            <person name="Numata K."/>
            <person name="Arakawa K."/>
        </authorList>
    </citation>
    <scope>NUCLEOTIDE SEQUENCE [LARGE SCALE GENOMIC DNA]</scope>
</reference>
<dbReference type="EMBL" id="BGZK01000014">
    <property type="protein sequence ID" value="GBP04639.1"/>
    <property type="molecule type" value="Genomic_DNA"/>
</dbReference>
<sequence>MSPSNNMKKVERRLWTDEEVKLNELGPRRDPPRVHENADTEHAARPGPRVVWAPTAYWRRAERETYPNRLHPPPTGGRAVFLSRNDFSRWLSQSGFKLACRAAQAAVPAPSSPPLSWRYRCCSILSDRKEPSSTLYITH</sequence>
<organism evidence="2 3">
    <name type="scientific">Eumeta variegata</name>
    <name type="common">Bagworm moth</name>
    <name type="synonym">Eumeta japonica</name>
    <dbReference type="NCBI Taxonomy" id="151549"/>
    <lineage>
        <taxon>Eukaryota</taxon>
        <taxon>Metazoa</taxon>
        <taxon>Ecdysozoa</taxon>
        <taxon>Arthropoda</taxon>
        <taxon>Hexapoda</taxon>
        <taxon>Insecta</taxon>
        <taxon>Pterygota</taxon>
        <taxon>Neoptera</taxon>
        <taxon>Endopterygota</taxon>
        <taxon>Lepidoptera</taxon>
        <taxon>Glossata</taxon>
        <taxon>Ditrysia</taxon>
        <taxon>Tineoidea</taxon>
        <taxon>Psychidae</taxon>
        <taxon>Oiketicinae</taxon>
        <taxon>Eumeta</taxon>
    </lineage>
</organism>
<comment type="caution">
    <text evidence="2">The sequence shown here is derived from an EMBL/GenBank/DDBJ whole genome shotgun (WGS) entry which is preliminary data.</text>
</comment>
<proteinExistence type="predicted"/>
<dbReference type="AlphaFoldDB" id="A0A4C1SR57"/>